<dbReference type="Gene3D" id="3.90.79.20">
    <property type="match status" value="1"/>
</dbReference>
<evidence type="ECO:0000256" key="3">
    <source>
        <dbReference type="ARBA" id="ARBA00022723"/>
    </source>
</evidence>
<evidence type="ECO:0000256" key="1">
    <source>
        <dbReference type="ARBA" id="ARBA00001946"/>
    </source>
</evidence>
<comment type="caution">
    <text evidence="8">The sequence shown here is derived from an EMBL/GenBank/DDBJ whole genome shotgun (WGS) entry which is preliminary data.</text>
</comment>
<evidence type="ECO:0000256" key="5">
    <source>
        <dbReference type="ARBA" id="ARBA00022842"/>
    </source>
</evidence>
<organism evidence="8">
    <name type="scientific">Menopon gallinae</name>
    <name type="common">poultry shaft louse</name>
    <dbReference type="NCBI Taxonomy" id="328185"/>
    <lineage>
        <taxon>Eukaryota</taxon>
        <taxon>Metazoa</taxon>
        <taxon>Ecdysozoa</taxon>
        <taxon>Arthropoda</taxon>
        <taxon>Hexapoda</taxon>
        <taxon>Insecta</taxon>
        <taxon>Pterygota</taxon>
        <taxon>Neoptera</taxon>
        <taxon>Paraneoptera</taxon>
        <taxon>Psocodea</taxon>
        <taxon>Troctomorpha</taxon>
        <taxon>Phthiraptera</taxon>
        <taxon>Amblycera</taxon>
        <taxon>Menoponidae</taxon>
        <taxon>Menopon</taxon>
    </lineage>
</organism>
<sequence length="325" mass="36284">MAASSSFVSSARALEALKTNPKLHENSFQSGKYMILVDTQFICVENNGVLAWRNYEEIKSLTKDELPQKLLLDISTVQGKQVFLFALDFDNVGDDTVKKLESNVNGKFIGARESLLRLKDTESLYVAKAKGLSSFNKTFKFCPNCGSSLVSSQIGILKECNKCSRTHYPPLCPVAIVLIDNPSHDEVLLVRQERHPAGMYSCVAGFIEPGETLDKAVEREVAEEVGLRIKDIQFVKSQPWAMPNSQLMLACVGTAESSDFVTDEKEILEAKWIKAEDLKSAVDRTKAMTGIPKTSGTDQEFWVPPSFTASYQLMVEWLARFHKLR</sequence>
<dbReference type="Pfam" id="PF00293">
    <property type="entry name" value="NUDIX"/>
    <property type="match status" value="1"/>
</dbReference>
<dbReference type="PANTHER" id="PTHR11383:SF3">
    <property type="entry name" value="NAD(P)H PYROPHOSPHATASE NUDT13, MITOCHONDRIAL"/>
    <property type="match status" value="1"/>
</dbReference>
<proteinExistence type="predicted"/>
<evidence type="ECO:0000259" key="7">
    <source>
        <dbReference type="PROSITE" id="PS51462"/>
    </source>
</evidence>
<keyword evidence="3" id="KW-0479">Metal-binding</keyword>
<evidence type="ECO:0000256" key="4">
    <source>
        <dbReference type="ARBA" id="ARBA00022801"/>
    </source>
</evidence>
<dbReference type="PROSITE" id="PS51462">
    <property type="entry name" value="NUDIX"/>
    <property type="match status" value="1"/>
</dbReference>
<dbReference type="GO" id="GO:0016787">
    <property type="term" value="F:hydrolase activity"/>
    <property type="evidence" value="ECO:0007669"/>
    <property type="project" value="UniProtKB-KW"/>
</dbReference>
<evidence type="ECO:0000313" key="8">
    <source>
        <dbReference type="EMBL" id="KAL0276316.1"/>
    </source>
</evidence>
<keyword evidence="4" id="KW-0378">Hydrolase</keyword>
<evidence type="ECO:0000256" key="6">
    <source>
        <dbReference type="ARBA" id="ARBA00023027"/>
    </source>
</evidence>
<name>A0AAW2I2P8_9NEOP</name>
<dbReference type="InterPro" id="IPR020084">
    <property type="entry name" value="NUDIX_hydrolase_CS"/>
</dbReference>
<dbReference type="EC" id="3.6.1.22" evidence="2"/>
<dbReference type="InterPro" id="IPR049734">
    <property type="entry name" value="NudC-like_C"/>
</dbReference>
<accession>A0AAW2I2P8</accession>
<dbReference type="CDD" id="cd03429">
    <property type="entry name" value="NUDIX_NADH_pyrophosphatase_Nudt13"/>
    <property type="match status" value="1"/>
</dbReference>
<comment type="cofactor">
    <cofactor evidence="1">
        <name>Mg(2+)</name>
        <dbReference type="ChEBI" id="CHEBI:18420"/>
    </cofactor>
</comment>
<feature type="domain" description="Nudix hydrolase" evidence="7">
    <location>
        <begin position="169"/>
        <end position="295"/>
    </location>
</feature>
<dbReference type="PROSITE" id="PS00893">
    <property type="entry name" value="NUDIX_BOX"/>
    <property type="match status" value="1"/>
</dbReference>
<evidence type="ECO:0000256" key="2">
    <source>
        <dbReference type="ARBA" id="ARBA00012381"/>
    </source>
</evidence>
<gene>
    <name evidence="8" type="ORF">PYX00_003910</name>
</gene>
<dbReference type="PANTHER" id="PTHR11383">
    <property type="entry name" value="NUCLEOSIDE DIPHOSPHATE-LINKED MOIETY X MOTIF 13"/>
    <property type="match status" value="1"/>
</dbReference>
<dbReference type="NCBIfam" id="NF001299">
    <property type="entry name" value="PRK00241.1"/>
    <property type="match status" value="1"/>
</dbReference>
<dbReference type="InterPro" id="IPR015797">
    <property type="entry name" value="NUDIX_hydrolase-like_dom_sf"/>
</dbReference>
<keyword evidence="6" id="KW-0520">NAD</keyword>
<dbReference type="GO" id="GO:0046872">
    <property type="term" value="F:metal ion binding"/>
    <property type="evidence" value="ECO:0007669"/>
    <property type="project" value="UniProtKB-KW"/>
</dbReference>
<dbReference type="AlphaFoldDB" id="A0AAW2I2P8"/>
<keyword evidence="5" id="KW-0460">Magnesium</keyword>
<dbReference type="SUPFAM" id="SSF55811">
    <property type="entry name" value="Nudix"/>
    <property type="match status" value="1"/>
</dbReference>
<reference evidence="8" key="1">
    <citation type="journal article" date="2024" name="Gigascience">
        <title>Chromosome-level genome of the poultry shaft louse Menopon gallinae provides insight into the host-switching and adaptive evolution of parasitic lice.</title>
        <authorList>
            <person name="Xu Y."/>
            <person name="Ma L."/>
            <person name="Liu S."/>
            <person name="Liang Y."/>
            <person name="Liu Q."/>
            <person name="He Z."/>
            <person name="Tian L."/>
            <person name="Duan Y."/>
            <person name="Cai W."/>
            <person name="Li H."/>
            <person name="Song F."/>
        </authorList>
    </citation>
    <scope>NUCLEOTIDE SEQUENCE</scope>
    <source>
        <strain evidence="8">Cailab_2023a</strain>
    </source>
</reference>
<dbReference type="InterPro" id="IPR000086">
    <property type="entry name" value="NUDIX_hydrolase_dom"/>
</dbReference>
<dbReference type="EMBL" id="JARGDH010000002">
    <property type="protein sequence ID" value="KAL0276316.1"/>
    <property type="molecule type" value="Genomic_DNA"/>
</dbReference>
<dbReference type="Gene3D" id="3.90.79.10">
    <property type="entry name" value="Nucleoside Triphosphate Pyrophosphohydrolase"/>
    <property type="match status" value="1"/>
</dbReference>
<protein>
    <recommendedName>
        <fullName evidence="2">NAD(+) diphosphatase</fullName>
        <ecNumber evidence="2">3.6.1.22</ecNumber>
    </recommendedName>
</protein>